<evidence type="ECO:0000259" key="1">
    <source>
        <dbReference type="Pfam" id="PF00149"/>
    </source>
</evidence>
<sequence length="393" mass="44232">MRTKTPKKSSKISESFKYCPGIRINSDGRNYIMIRFLHTADLHLSQKEKDYSLSVLKEIISSANAEGCTHILFCGDLFDRNSDITALKVEVKEILSTFPGKILFIPGNHEELGIPEGTYPISADLSPMSYPLKTDNFKLWTEEIDGVSAEFFGFPFHRTLDYSNIQFDEKKVGYRIALLHGTDTKLVEYLGPSPEETDSILDSKPFLDAKFDYLALGHIHRERSERSGSLLKAYPGSPRVVSSGEFGPRTVNIVSLEKNGAPVLQKKVVTCAGEFKEFFLSANLSGEIPELSDIPALVSRYDFVRINVSGIVEDEHVVSEILNRFSESLVCRKLEFKTDDLKTSSTLIDNPAAKLFYDKLMFKKTNWNTPDAPDWNEILVLGLEQIEEHSGKN</sequence>
<evidence type="ECO:0000313" key="3">
    <source>
        <dbReference type="Proteomes" id="UP000035800"/>
    </source>
</evidence>
<dbReference type="KEGG" id="lst:LSS_15921"/>
<dbReference type="InterPro" id="IPR050535">
    <property type="entry name" value="DNA_Repair-Maintenance_Comp"/>
</dbReference>
<evidence type="ECO:0000313" key="2">
    <source>
        <dbReference type="EMBL" id="EKT85783.2"/>
    </source>
</evidence>
<reference evidence="2 3" key="1">
    <citation type="journal article" date="2012" name="Gene">
        <title>Sequence of Leptospira santarosai serovar Shermani genome and prediction of virulence-associated genes.</title>
        <authorList>
            <person name="Chou L.F."/>
            <person name="Chen Y.T."/>
            <person name="Lu C.W."/>
            <person name="Ko Y.C."/>
            <person name="Tang C.Y."/>
            <person name="Pan M.J."/>
            <person name="Tian Y.C."/>
            <person name="Chiu C.H."/>
            <person name="Hung C.C."/>
            <person name="Yang C.W."/>
        </authorList>
    </citation>
    <scope>NUCLEOTIDE SEQUENCE [LARGE SCALE GENOMIC DNA]</scope>
    <source>
        <strain evidence="2">LT 821</strain>
    </source>
</reference>
<accession>K8XW61</accession>
<gene>
    <name evidence="2" type="ORF">LSS_15921</name>
</gene>
<name>K8XW61_9LEPT</name>
<keyword evidence="2" id="KW-0269">Exonuclease</keyword>
<dbReference type="PANTHER" id="PTHR30337:SF7">
    <property type="entry name" value="PHOSPHOESTERASE"/>
    <property type="match status" value="1"/>
</dbReference>
<feature type="domain" description="Calcineurin-like phosphoesterase" evidence="1">
    <location>
        <begin position="34"/>
        <end position="221"/>
    </location>
</feature>
<dbReference type="PANTHER" id="PTHR30337">
    <property type="entry name" value="COMPONENT OF ATP-DEPENDENT DSDNA EXONUCLEASE"/>
    <property type="match status" value="1"/>
</dbReference>
<dbReference type="SUPFAM" id="SSF56300">
    <property type="entry name" value="Metallo-dependent phosphatases"/>
    <property type="match status" value="1"/>
</dbReference>
<dbReference type="STRING" id="758847.LSS_15921"/>
<dbReference type="InterPro" id="IPR004843">
    <property type="entry name" value="Calcineurin-like_PHP"/>
</dbReference>
<keyword evidence="2" id="KW-0540">Nuclease</keyword>
<keyword evidence="2" id="KW-0378">Hydrolase</keyword>
<reference evidence="2 3" key="2">
    <citation type="journal article" date="2014" name="Emerg. Microbes Infect.">
        <title>Potential impact on kidney infection: a whole-genome analysis of Leptospira santarosai serovar Shermani.</title>
        <authorList>
            <person name="Chou L.F."/>
            <person name="Chen T.W."/>
            <person name="Ko Y.C."/>
            <person name="Pan M.J."/>
            <person name="Tian Y.C."/>
            <person name="Chiu C.H."/>
            <person name="Tang P."/>
            <person name="Hung C.C."/>
            <person name="Yang C.W."/>
        </authorList>
    </citation>
    <scope>NUCLEOTIDE SEQUENCE</scope>
    <source>
        <strain evidence="2 3">LT 821</strain>
    </source>
</reference>
<dbReference type="EMBL" id="CP006694">
    <property type="protein sequence ID" value="EKT85783.2"/>
    <property type="molecule type" value="Genomic_DNA"/>
</dbReference>
<dbReference type="Pfam" id="PF00149">
    <property type="entry name" value="Metallophos"/>
    <property type="match status" value="1"/>
</dbReference>
<proteinExistence type="predicted"/>
<organism evidence="2 3">
    <name type="scientific">Leptospira santarosai serovar Shermani str. LT 821</name>
    <dbReference type="NCBI Taxonomy" id="758847"/>
    <lineage>
        <taxon>Bacteria</taxon>
        <taxon>Pseudomonadati</taxon>
        <taxon>Spirochaetota</taxon>
        <taxon>Spirochaetia</taxon>
        <taxon>Leptospirales</taxon>
        <taxon>Leptospiraceae</taxon>
        <taxon>Leptospira</taxon>
    </lineage>
</organism>
<dbReference type="GO" id="GO:0004527">
    <property type="term" value="F:exonuclease activity"/>
    <property type="evidence" value="ECO:0007669"/>
    <property type="project" value="UniProtKB-KW"/>
</dbReference>
<dbReference type="Gene3D" id="3.60.21.10">
    <property type="match status" value="1"/>
</dbReference>
<dbReference type="AlphaFoldDB" id="K8XW61"/>
<dbReference type="InterPro" id="IPR029052">
    <property type="entry name" value="Metallo-depent_PP-like"/>
</dbReference>
<dbReference type="Proteomes" id="UP000035800">
    <property type="component" value="Chromosome I"/>
</dbReference>
<protein>
    <submittedName>
        <fullName evidence="2">DNA repair exonuclease</fullName>
    </submittedName>
</protein>